<evidence type="ECO:0000259" key="11">
    <source>
        <dbReference type="SMART" id="SM00836"/>
    </source>
</evidence>
<feature type="domain" description="DALR anticodon binding" evidence="11">
    <location>
        <begin position="421"/>
        <end position="538"/>
    </location>
</feature>
<evidence type="ECO:0000256" key="9">
    <source>
        <dbReference type="HAMAP-Rule" id="MF_00123"/>
    </source>
</evidence>
<dbReference type="Gene3D" id="3.40.50.620">
    <property type="entry name" value="HUPs"/>
    <property type="match status" value="1"/>
</dbReference>
<dbReference type="SUPFAM" id="SSF55190">
    <property type="entry name" value="Arginyl-tRNA synthetase (ArgRS), N-terminal 'additional' domain"/>
    <property type="match status" value="1"/>
</dbReference>
<comment type="catalytic activity">
    <reaction evidence="8 9">
        <text>tRNA(Arg) + L-arginine + ATP = L-arginyl-tRNA(Arg) + AMP + diphosphate</text>
        <dbReference type="Rhea" id="RHEA:20301"/>
        <dbReference type="Rhea" id="RHEA-COMP:9658"/>
        <dbReference type="Rhea" id="RHEA-COMP:9673"/>
        <dbReference type="ChEBI" id="CHEBI:30616"/>
        <dbReference type="ChEBI" id="CHEBI:32682"/>
        <dbReference type="ChEBI" id="CHEBI:33019"/>
        <dbReference type="ChEBI" id="CHEBI:78442"/>
        <dbReference type="ChEBI" id="CHEBI:78513"/>
        <dbReference type="ChEBI" id="CHEBI:456215"/>
        <dbReference type="EC" id="6.1.1.19"/>
    </reaction>
</comment>
<dbReference type="SMART" id="SM00836">
    <property type="entry name" value="DALR_1"/>
    <property type="match status" value="1"/>
</dbReference>
<dbReference type="InterPro" id="IPR009080">
    <property type="entry name" value="tRNAsynth_Ia_anticodon-bd"/>
</dbReference>
<comment type="similarity">
    <text evidence="1 9 10">Belongs to the class-I aminoacyl-tRNA synthetase family.</text>
</comment>
<dbReference type="SUPFAM" id="SSF47323">
    <property type="entry name" value="Anticodon-binding domain of a subclass of class I aminoacyl-tRNA synthetases"/>
    <property type="match status" value="1"/>
</dbReference>
<dbReference type="PROSITE" id="PS00178">
    <property type="entry name" value="AA_TRNA_LIGASE_I"/>
    <property type="match status" value="1"/>
</dbReference>
<keyword evidence="6 9" id="KW-0648">Protein biosynthesis</keyword>
<keyword evidence="3 9" id="KW-0436">Ligase</keyword>
<dbReference type="SUPFAM" id="SSF52374">
    <property type="entry name" value="Nucleotidylyl transferase"/>
    <property type="match status" value="1"/>
</dbReference>
<comment type="subunit">
    <text evidence="9">Monomer.</text>
</comment>
<comment type="subcellular location">
    <subcellularLocation>
        <location evidence="9">Cytoplasm</location>
    </subcellularLocation>
</comment>
<feature type="short sequence motif" description="'HIGH' region" evidence="9">
    <location>
        <begin position="117"/>
        <end position="127"/>
    </location>
</feature>
<evidence type="ECO:0000313" key="13">
    <source>
        <dbReference type="EMBL" id="BCZ19113.1"/>
    </source>
</evidence>
<evidence type="ECO:0000256" key="6">
    <source>
        <dbReference type="ARBA" id="ARBA00022917"/>
    </source>
</evidence>
<dbReference type="Pfam" id="PF00750">
    <property type="entry name" value="tRNA-synt_1d"/>
    <property type="match status" value="1"/>
</dbReference>
<evidence type="ECO:0000259" key="12">
    <source>
        <dbReference type="SMART" id="SM01016"/>
    </source>
</evidence>
<dbReference type="PANTHER" id="PTHR11956:SF5">
    <property type="entry name" value="ARGININE--TRNA LIGASE, CYTOPLASMIC"/>
    <property type="match status" value="1"/>
</dbReference>
<dbReference type="InterPro" id="IPR001278">
    <property type="entry name" value="Arg-tRNA-ligase"/>
</dbReference>
<gene>
    <name evidence="9 13" type="primary">argS</name>
    <name evidence="13" type="ORF">NHP190012_07550</name>
</gene>
<evidence type="ECO:0000256" key="5">
    <source>
        <dbReference type="ARBA" id="ARBA00022840"/>
    </source>
</evidence>
<protein>
    <recommendedName>
        <fullName evidence="9">Arginine--tRNA ligase</fullName>
        <ecNumber evidence="9">6.1.1.19</ecNumber>
    </recommendedName>
    <alternativeName>
        <fullName evidence="9">Arginyl-tRNA synthetase</fullName>
        <shortName evidence="9">ArgRS</shortName>
    </alternativeName>
</protein>
<dbReference type="InterPro" id="IPR001412">
    <property type="entry name" value="aa-tRNA-synth_I_CS"/>
</dbReference>
<dbReference type="NCBIfam" id="TIGR00456">
    <property type="entry name" value="argS"/>
    <property type="match status" value="1"/>
</dbReference>
<name>A0ABM7SFH5_9HELI</name>
<dbReference type="Proteomes" id="UP000826146">
    <property type="component" value="Chromosome"/>
</dbReference>
<keyword evidence="7 9" id="KW-0030">Aminoacyl-tRNA synthetase</keyword>
<dbReference type="InterPro" id="IPR036695">
    <property type="entry name" value="Arg-tRNA-synth_N_sf"/>
</dbReference>
<dbReference type="HAMAP" id="MF_00123">
    <property type="entry name" value="Arg_tRNA_synth"/>
    <property type="match status" value="1"/>
</dbReference>
<dbReference type="InterPro" id="IPR014729">
    <property type="entry name" value="Rossmann-like_a/b/a_fold"/>
</dbReference>
<keyword evidence="4 9" id="KW-0547">Nucleotide-binding</keyword>
<evidence type="ECO:0000256" key="10">
    <source>
        <dbReference type="RuleBase" id="RU363038"/>
    </source>
</evidence>
<dbReference type="CDD" id="cd00671">
    <property type="entry name" value="ArgRS_core"/>
    <property type="match status" value="1"/>
</dbReference>
<sequence>MHRRVKELLERVLQTEVVLEHPKDRSLGHYASVVAFPLAKVRKKAPKLIAEDLAKSLSTHPECQEVFSQVAPLNGYINFTLKEEFLNSLCNEALTLGEDFGKQPSKEESYYVEFVSANPTGPLHIGHARGAVFGDSFCRLAKFLGYKVHSEYYVNDMGAQIKTLGLSVFLRLKESLGYQVDYPKECYQGEYIYELAQAAKEHFKIESLEGVDEEVSSAEFGGFARDLMLTEIQETLAEASVHMDAYVSEKAVFSKSAEVFQRLEAGGGVYEEEGKLWLKSSDFGDEKDRVVRKADGDFTYLAPDIVYHDYKFQQDYHHYINIFGADHHGYVPRIKASLQFLGYDSSKLEVLLVQMVALLKGGQPYKMSKRAGNFVLLKDVLQDMGKDALRFIFLSKKLDTHLDFDVASLQNTDSTNPIFYIHYANARIHTMLDKFTQKGGSLEAVHQSHLLDLPPAGQNLLFNALNLPRVLQGAFNDKELQKICDYLKALAADLHSFYNAHRILDTPQELPYLKLCQMVSLSLTIGLKLLGIEAKKKM</sequence>
<dbReference type="EMBL" id="AP024819">
    <property type="protein sequence ID" value="BCZ19113.1"/>
    <property type="molecule type" value="Genomic_DNA"/>
</dbReference>
<dbReference type="InterPro" id="IPR008909">
    <property type="entry name" value="DALR_anticod-bd"/>
</dbReference>
<dbReference type="Gene3D" id="3.30.1360.70">
    <property type="entry name" value="Arginyl tRNA synthetase N-terminal domain"/>
    <property type="match status" value="1"/>
</dbReference>
<dbReference type="Pfam" id="PF05746">
    <property type="entry name" value="DALR_1"/>
    <property type="match status" value="1"/>
</dbReference>
<dbReference type="EC" id="6.1.1.19" evidence="9"/>
<dbReference type="Gene3D" id="1.10.730.10">
    <property type="entry name" value="Isoleucyl-tRNA Synthetase, Domain 1"/>
    <property type="match status" value="1"/>
</dbReference>
<keyword evidence="14" id="KW-1185">Reference proteome</keyword>
<keyword evidence="2 9" id="KW-0963">Cytoplasm</keyword>
<dbReference type="InterPro" id="IPR005148">
    <property type="entry name" value="Arg-tRNA-synth_N"/>
</dbReference>
<feature type="domain" description="Arginyl tRNA synthetase N-terminal" evidence="12">
    <location>
        <begin position="3"/>
        <end position="81"/>
    </location>
</feature>
<keyword evidence="5 9" id="KW-0067">ATP-binding</keyword>
<dbReference type="PRINTS" id="PR01038">
    <property type="entry name" value="TRNASYNTHARG"/>
</dbReference>
<proteinExistence type="inferred from homology"/>
<evidence type="ECO:0000256" key="1">
    <source>
        <dbReference type="ARBA" id="ARBA00005594"/>
    </source>
</evidence>
<evidence type="ECO:0000256" key="7">
    <source>
        <dbReference type="ARBA" id="ARBA00023146"/>
    </source>
</evidence>
<dbReference type="PANTHER" id="PTHR11956">
    <property type="entry name" value="ARGINYL-TRNA SYNTHETASE"/>
    <property type="match status" value="1"/>
</dbReference>
<dbReference type="SMART" id="SM01016">
    <property type="entry name" value="Arg_tRNA_synt_N"/>
    <property type="match status" value="1"/>
</dbReference>
<dbReference type="Pfam" id="PF03485">
    <property type="entry name" value="Arg_tRNA_synt_N"/>
    <property type="match status" value="1"/>
</dbReference>
<reference evidence="13 14" key="1">
    <citation type="submission" date="2021-07" db="EMBL/GenBank/DDBJ databases">
        <title>Novel Helicobacter sp. Isolated from a cat.</title>
        <authorList>
            <person name="Rimbara E."/>
            <person name="Suzuki M."/>
        </authorList>
    </citation>
    <scope>NUCLEOTIDE SEQUENCE [LARGE SCALE GENOMIC DNA]</scope>
    <source>
        <strain evidence="14">NHP19-012</strain>
    </source>
</reference>
<evidence type="ECO:0000256" key="2">
    <source>
        <dbReference type="ARBA" id="ARBA00022490"/>
    </source>
</evidence>
<organism evidence="13 14">
    <name type="scientific">Helicobacter gastrofelis</name>
    <dbReference type="NCBI Taxonomy" id="2849642"/>
    <lineage>
        <taxon>Bacteria</taxon>
        <taxon>Pseudomonadati</taxon>
        <taxon>Campylobacterota</taxon>
        <taxon>Epsilonproteobacteria</taxon>
        <taxon>Campylobacterales</taxon>
        <taxon>Helicobacteraceae</taxon>
        <taxon>Helicobacter</taxon>
    </lineage>
</organism>
<evidence type="ECO:0000313" key="14">
    <source>
        <dbReference type="Proteomes" id="UP000826146"/>
    </source>
</evidence>
<accession>A0ABM7SFH5</accession>
<dbReference type="RefSeq" id="WP_221272504.1">
    <property type="nucleotide sequence ID" value="NZ_AP024819.1"/>
</dbReference>
<dbReference type="InterPro" id="IPR035684">
    <property type="entry name" value="ArgRS_core"/>
</dbReference>
<evidence type="ECO:0000256" key="8">
    <source>
        <dbReference type="ARBA" id="ARBA00049339"/>
    </source>
</evidence>
<evidence type="ECO:0000256" key="3">
    <source>
        <dbReference type="ARBA" id="ARBA00022598"/>
    </source>
</evidence>
<evidence type="ECO:0000256" key="4">
    <source>
        <dbReference type="ARBA" id="ARBA00022741"/>
    </source>
</evidence>